<dbReference type="EC" id="2.4.1.-" evidence="4"/>
<evidence type="ECO:0000313" key="5">
    <source>
        <dbReference type="EMBL" id="CAA3016055.1"/>
    </source>
</evidence>
<dbReference type="OrthoDB" id="5835829at2759"/>
<dbReference type="InterPro" id="IPR050481">
    <property type="entry name" value="UDP-glycosyltransf_plant"/>
</dbReference>
<sequence>MEAEKSSPNSCLHVVMFPFFAFGHISPFVQLSNKLSSHGVKISFFSVPANVNRIRSMLNDASTTQIIPLTLPHVEGLPPGVESTAELNPNQSELLKVALDLMQPQIKTLLSQLKPEFVLFDFAQGWLPKLAYELGIKTMLYSVFIALATAFAIVPVRLPEPGRSPTVEEMKKPPPGFPQTSVTSLRTFEALNFLYIFKRFHGKPSGYDRFLSGLQGCSVILAKTCNEMEAPYINYFKSQFKKPVLLVGPVVPEPPPDHLEEKWAKWLDKFEAHSVIYCSFGSETFLTDDQIKELALGLDMTGLPFFLILNFPANVDVSAELKRALPQGFLERVEGKGIIHTGWVQQQQILAHKSVGCYLCHAGFSSVIEAIVNDCQLVMLPQKSDQFLNSKLVHGDLEAGVEVDRRDEDGFFGKEDIKSAVETVMFNINKEPGKSIRANQKKWKEFLLNKDTQNNFIKTLIEEMEAIAGTSSI</sequence>
<dbReference type="Proteomes" id="UP000594638">
    <property type="component" value="Unassembled WGS sequence"/>
</dbReference>
<dbReference type="AlphaFoldDB" id="A0A8S0UCS7"/>
<evidence type="ECO:0000313" key="6">
    <source>
        <dbReference type="Proteomes" id="UP000594638"/>
    </source>
</evidence>
<proteinExistence type="inferred from homology"/>
<evidence type="ECO:0000256" key="3">
    <source>
        <dbReference type="RuleBase" id="RU003718"/>
    </source>
</evidence>
<dbReference type="PANTHER" id="PTHR48049">
    <property type="entry name" value="GLYCOSYLTRANSFERASE"/>
    <property type="match status" value="1"/>
</dbReference>
<dbReference type="Pfam" id="PF00201">
    <property type="entry name" value="UDPGT"/>
    <property type="match status" value="1"/>
</dbReference>
<reference evidence="5 6" key="1">
    <citation type="submission" date="2019-12" db="EMBL/GenBank/DDBJ databases">
        <authorList>
            <person name="Alioto T."/>
            <person name="Alioto T."/>
            <person name="Gomez Garrido J."/>
        </authorList>
    </citation>
    <scope>NUCLEOTIDE SEQUENCE [LARGE SCALE GENOMIC DNA]</scope>
</reference>
<dbReference type="SUPFAM" id="SSF53756">
    <property type="entry name" value="UDP-Glycosyltransferase/glycogen phosphorylase"/>
    <property type="match status" value="1"/>
</dbReference>
<gene>
    <name evidence="5" type="ORF">OLEA9_A106203</name>
</gene>
<dbReference type="PROSITE" id="PS00375">
    <property type="entry name" value="UDPGT"/>
    <property type="match status" value="1"/>
</dbReference>
<name>A0A8S0UCS7_OLEEU</name>
<dbReference type="InterPro" id="IPR002213">
    <property type="entry name" value="UDP_glucos_trans"/>
</dbReference>
<dbReference type="FunFam" id="3.40.50.2000:FF:000037">
    <property type="entry name" value="Glycosyltransferase"/>
    <property type="match status" value="1"/>
</dbReference>
<comment type="similarity">
    <text evidence="1 3">Belongs to the UDP-glycosyltransferase family.</text>
</comment>
<organism evidence="5 6">
    <name type="scientific">Olea europaea subsp. europaea</name>
    <dbReference type="NCBI Taxonomy" id="158383"/>
    <lineage>
        <taxon>Eukaryota</taxon>
        <taxon>Viridiplantae</taxon>
        <taxon>Streptophyta</taxon>
        <taxon>Embryophyta</taxon>
        <taxon>Tracheophyta</taxon>
        <taxon>Spermatophyta</taxon>
        <taxon>Magnoliopsida</taxon>
        <taxon>eudicotyledons</taxon>
        <taxon>Gunneridae</taxon>
        <taxon>Pentapetalae</taxon>
        <taxon>asterids</taxon>
        <taxon>lamiids</taxon>
        <taxon>Lamiales</taxon>
        <taxon>Oleaceae</taxon>
        <taxon>Oleeae</taxon>
        <taxon>Olea</taxon>
    </lineage>
</organism>
<accession>A0A8S0UCS7</accession>
<evidence type="ECO:0000256" key="4">
    <source>
        <dbReference type="RuleBase" id="RU362057"/>
    </source>
</evidence>
<evidence type="ECO:0000256" key="2">
    <source>
        <dbReference type="ARBA" id="ARBA00022679"/>
    </source>
</evidence>
<keyword evidence="6" id="KW-1185">Reference proteome</keyword>
<dbReference type="InterPro" id="IPR035595">
    <property type="entry name" value="UDP_glycos_trans_CS"/>
</dbReference>
<dbReference type="GO" id="GO:0035251">
    <property type="term" value="F:UDP-glucosyltransferase activity"/>
    <property type="evidence" value="ECO:0007669"/>
    <property type="project" value="InterPro"/>
</dbReference>
<dbReference type="CDD" id="cd03784">
    <property type="entry name" value="GT1_Gtf-like"/>
    <property type="match status" value="1"/>
</dbReference>
<dbReference type="Gramene" id="OE9A106203T1">
    <property type="protein sequence ID" value="OE9A106203C1"/>
    <property type="gene ID" value="OE9A106203"/>
</dbReference>
<dbReference type="PANTHER" id="PTHR48049:SF84">
    <property type="entry name" value="UDP-GLYCOSYLTRANSFERASE 79A6"/>
    <property type="match status" value="1"/>
</dbReference>
<keyword evidence="2 3" id="KW-0808">Transferase</keyword>
<evidence type="ECO:0000256" key="1">
    <source>
        <dbReference type="ARBA" id="ARBA00009995"/>
    </source>
</evidence>
<comment type="caution">
    <text evidence="5">The sequence shown here is derived from an EMBL/GenBank/DDBJ whole genome shotgun (WGS) entry which is preliminary data.</text>
</comment>
<keyword evidence="3" id="KW-0328">Glycosyltransferase</keyword>
<dbReference type="Gene3D" id="3.40.50.2000">
    <property type="entry name" value="Glycogen Phosphorylase B"/>
    <property type="match status" value="2"/>
</dbReference>
<protein>
    <recommendedName>
        <fullName evidence="4">Glycosyltransferase</fullName>
        <ecNumber evidence="4">2.4.1.-</ecNumber>
    </recommendedName>
</protein>
<dbReference type="EMBL" id="CACTIH010007589">
    <property type="protein sequence ID" value="CAA3016055.1"/>
    <property type="molecule type" value="Genomic_DNA"/>
</dbReference>